<dbReference type="RefSeq" id="WP_263071559.1">
    <property type="nucleotide sequence ID" value="NZ_JAOUSF010000001.1"/>
</dbReference>
<protein>
    <submittedName>
        <fullName evidence="1">Uncharacterized protein</fullName>
    </submittedName>
</protein>
<organism evidence="1 2">
    <name type="scientific">Perspicuibacillus lycopersici</name>
    <dbReference type="NCBI Taxonomy" id="1325689"/>
    <lineage>
        <taxon>Bacteria</taxon>
        <taxon>Bacillati</taxon>
        <taxon>Bacillota</taxon>
        <taxon>Bacilli</taxon>
        <taxon>Bacillales</taxon>
        <taxon>Bacillaceae</taxon>
        <taxon>Perspicuibacillus</taxon>
    </lineage>
</organism>
<keyword evidence="2" id="KW-1185">Reference proteome</keyword>
<evidence type="ECO:0000313" key="2">
    <source>
        <dbReference type="Proteomes" id="UP001209318"/>
    </source>
</evidence>
<sequence>MGYLLPIDYFQYMVYRTPDNYMKNEPENVNCVQKSNNSQLANHQREAHIISYKRDKPTIEFAKPLELGKGIYIDYYI</sequence>
<dbReference type="AlphaFoldDB" id="A0AAE3LLJ4"/>
<comment type="caution">
    <text evidence="1">The sequence shown here is derived from an EMBL/GenBank/DDBJ whole genome shotgun (WGS) entry which is preliminary data.</text>
</comment>
<proteinExistence type="predicted"/>
<gene>
    <name evidence="1" type="ORF">OEV98_02415</name>
</gene>
<dbReference type="EMBL" id="JAOUSF010000001">
    <property type="protein sequence ID" value="MCU9612415.1"/>
    <property type="molecule type" value="Genomic_DNA"/>
</dbReference>
<evidence type="ECO:0000313" key="1">
    <source>
        <dbReference type="EMBL" id="MCU9612415.1"/>
    </source>
</evidence>
<dbReference type="Proteomes" id="UP001209318">
    <property type="component" value="Unassembled WGS sequence"/>
</dbReference>
<name>A0AAE3LLJ4_9BACI</name>
<accession>A0AAE3LLJ4</accession>
<reference evidence="1" key="1">
    <citation type="submission" date="2022-10" db="EMBL/GenBank/DDBJ databases">
        <title>Description of Fervidibacillus gen. nov. in the family Fervidibacillaceae fam. nov. with two species, Fervidibacillus albus sp. nov., and Fervidibacillus halotolerans sp. nov., isolated from tidal flat sediments.</title>
        <authorList>
            <person name="Kwon K.K."/>
            <person name="Yang S.-H."/>
        </authorList>
    </citation>
    <scope>NUCLEOTIDE SEQUENCE</scope>
    <source>
        <strain evidence="1">JCM 19140</strain>
    </source>
</reference>